<protein>
    <submittedName>
        <fullName evidence="9">Cytochrome c oxidase subunit 3 family protein</fullName>
    </submittedName>
</protein>
<dbReference type="PROSITE" id="PS50253">
    <property type="entry name" value="COX3"/>
    <property type="match status" value="1"/>
</dbReference>
<feature type="domain" description="Heme-copper oxidase subunit III family profile" evidence="8">
    <location>
        <begin position="1"/>
        <end position="215"/>
    </location>
</feature>
<dbReference type="GO" id="GO:0019646">
    <property type="term" value="P:aerobic electron transport chain"/>
    <property type="evidence" value="ECO:0007669"/>
    <property type="project" value="InterPro"/>
</dbReference>
<keyword evidence="3 6" id="KW-0812">Transmembrane</keyword>
<keyword evidence="4 7" id="KW-1133">Transmembrane helix</keyword>
<dbReference type="OrthoDB" id="9810850at2"/>
<dbReference type="GO" id="GO:0005886">
    <property type="term" value="C:plasma membrane"/>
    <property type="evidence" value="ECO:0007669"/>
    <property type="project" value="UniProtKB-SubCell"/>
</dbReference>
<dbReference type="Pfam" id="PF00510">
    <property type="entry name" value="COX3"/>
    <property type="match status" value="1"/>
</dbReference>
<feature type="transmembrane region" description="Helical" evidence="7">
    <location>
        <begin position="23"/>
        <end position="48"/>
    </location>
</feature>
<dbReference type="PANTHER" id="PTHR11403:SF6">
    <property type="entry name" value="NITRIC OXIDE REDUCTASE SUBUNIT E"/>
    <property type="match status" value="1"/>
</dbReference>
<dbReference type="InterPro" id="IPR013833">
    <property type="entry name" value="Cyt_c_oxidase_su3_a-hlx"/>
</dbReference>
<evidence type="ECO:0000313" key="10">
    <source>
        <dbReference type="Proteomes" id="UP000254258"/>
    </source>
</evidence>
<comment type="subcellular location">
    <subcellularLocation>
        <location evidence="6">Cell membrane</location>
        <topology evidence="6">Multi-pass membrane protein</topology>
    </subcellularLocation>
    <subcellularLocation>
        <location evidence="1">Membrane</location>
        <topology evidence="1">Multi-pass membrane protein</topology>
    </subcellularLocation>
</comment>
<evidence type="ECO:0000259" key="8">
    <source>
        <dbReference type="PROSITE" id="PS50253"/>
    </source>
</evidence>
<dbReference type="SUPFAM" id="SSF81452">
    <property type="entry name" value="Cytochrome c oxidase subunit III-like"/>
    <property type="match status" value="1"/>
</dbReference>
<feature type="transmembrane region" description="Helical" evidence="7">
    <location>
        <begin position="150"/>
        <end position="173"/>
    </location>
</feature>
<keyword evidence="5 7" id="KW-0472">Membrane</keyword>
<dbReference type="InterPro" id="IPR035973">
    <property type="entry name" value="Cyt_c_oxidase_su3-like_sf"/>
</dbReference>
<feature type="transmembrane region" description="Helical" evidence="7">
    <location>
        <begin position="194"/>
        <end position="213"/>
    </location>
</feature>
<dbReference type="GO" id="GO:0004129">
    <property type="term" value="F:cytochrome-c oxidase activity"/>
    <property type="evidence" value="ECO:0007669"/>
    <property type="project" value="InterPro"/>
</dbReference>
<evidence type="ECO:0000256" key="4">
    <source>
        <dbReference type="ARBA" id="ARBA00022989"/>
    </source>
</evidence>
<name>A0A370WXP3_9GAMM</name>
<reference evidence="9 10" key="1">
    <citation type="submission" date="2018-07" db="EMBL/GenBank/DDBJ databases">
        <title>Dyella monticola sp. nov. and Dyella psychrodurans sp. nov. isolated from monsoon evergreen broad-leaved forest soil of Dinghu Mountain, China.</title>
        <authorList>
            <person name="Gao Z."/>
            <person name="Qiu L."/>
        </authorList>
    </citation>
    <scope>NUCLEOTIDE SEQUENCE [LARGE SCALE GENOMIC DNA]</scope>
    <source>
        <strain evidence="9 10">4G-K06</strain>
    </source>
</reference>
<comment type="caution">
    <text evidence="9">The sequence shown here is derived from an EMBL/GenBank/DDBJ whole genome shotgun (WGS) entry which is preliminary data.</text>
</comment>
<evidence type="ECO:0000256" key="3">
    <source>
        <dbReference type="ARBA" id="ARBA00022692"/>
    </source>
</evidence>
<evidence type="ECO:0000256" key="5">
    <source>
        <dbReference type="ARBA" id="ARBA00023136"/>
    </source>
</evidence>
<dbReference type="InterPro" id="IPR024791">
    <property type="entry name" value="Cyt_c/ubiquinol_Oxase_su3"/>
</dbReference>
<evidence type="ECO:0000256" key="2">
    <source>
        <dbReference type="ARBA" id="ARBA00010581"/>
    </source>
</evidence>
<keyword evidence="10" id="KW-1185">Reference proteome</keyword>
<dbReference type="PANTHER" id="PTHR11403">
    <property type="entry name" value="CYTOCHROME C OXIDASE SUBUNIT III"/>
    <property type="match status" value="1"/>
</dbReference>
<evidence type="ECO:0000256" key="6">
    <source>
        <dbReference type="RuleBase" id="RU003376"/>
    </source>
</evidence>
<dbReference type="Gene3D" id="1.20.120.80">
    <property type="entry name" value="Cytochrome c oxidase, subunit III, four-helix bundle"/>
    <property type="match status" value="1"/>
</dbReference>
<dbReference type="InterPro" id="IPR000298">
    <property type="entry name" value="Cyt_c_oxidase-like_su3"/>
</dbReference>
<gene>
    <name evidence="9" type="ORF">DWU98_12630</name>
</gene>
<dbReference type="Proteomes" id="UP000254258">
    <property type="component" value="Unassembled WGS sequence"/>
</dbReference>
<sequence>MNASVPDAAVQQQFDDAPQQKDAAVLGMWAFIATEVLFFGVLFAAYVVCRFRFPLAFVAGSARLDFPMGTAETAILLTSGCLSAIALRQIQLDKARQSAVLLLVTALLGIAFLVLHGMEYHDEFKEGLIPGIRYLENGPGAHEMELFFSLYYVTTGFHSLHVLIGVVLLLIMAARTWRGTFGAHYHTPIEITGLYWSLVDIVWIFAYPAFYLVGGAG</sequence>
<accession>A0A370WXP3</accession>
<organism evidence="9 10">
    <name type="scientific">Dyella monticola</name>
    <dbReference type="NCBI Taxonomy" id="1927958"/>
    <lineage>
        <taxon>Bacteria</taxon>
        <taxon>Pseudomonadati</taxon>
        <taxon>Pseudomonadota</taxon>
        <taxon>Gammaproteobacteria</taxon>
        <taxon>Lysobacterales</taxon>
        <taxon>Rhodanobacteraceae</taxon>
        <taxon>Dyella</taxon>
    </lineage>
</organism>
<dbReference type="AlphaFoldDB" id="A0A370WXP3"/>
<comment type="similarity">
    <text evidence="2 6">Belongs to the cytochrome c oxidase subunit 3 family.</text>
</comment>
<feature type="transmembrane region" description="Helical" evidence="7">
    <location>
        <begin position="99"/>
        <end position="118"/>
    </location>
</feature>
<dbReference type="EMBL" id="QRBE01000007">
    <property type="protein sequence ID" value="RDS80797.1"/>
    <property type="molecule type" value="Genomic_DNA"/>
</dbReference>
<dbReference type="RefSeq" id="WP_115495942.1">
    <property type="nucleotide sequence ID" value="NZ_QRBE01000007.1"/>
</dbReference>
<evidence type="ECO:0000256" key="1">
    <source>
        <dbReference type="ARBA" id="ARBA00004141"/>
    </source>
</evidence>
<evidence type="ECO:0000256" key="7">
    <source>
        <dbReference type="SAM" id="Phobius"/>
    </source>
</evidence>
<proteinExistence type="inferred from homology"/>
<evidence type="ECO:0000313" key="9">
    <source>
        <dbReference type="EMBL" id="RDS80797.1"/>
    </source>
</evidence>